<sequence>MSKSVSRKLDLVSRVTIHVFAGEVLFAALLAASGSKAFAPTFAVLLTFLAVIQVMAALGACRRAPSSSLTEWDGVTWLLLVATGALLFAR</sequence>
<keyword evidence="3" id="KW-1185">Reference proteome</keyword>
<dbReference type="AlphaFoldDB" id="A0A2S9Q8F1"/>
<name>A0A2S9Q8F1_9HYPH</name>
<reference evidence="2 3" key="1">
    <citation type="submission" date="2018-02" db="EMBL/GenBank/DDBJ databases">
        <title>Whole genome sequencing of endophytic bacterium.</title>
        <authorList>
            <person name="Eedara R."/>
            <person name="Podile A.R."/>
        </authorList>
    </citation>
    <scope>NUCLEOTIDE SEQUENCE [LARGE SCALE GENOMIC DNA]</scope>
    <source>
        <strain evidence="2 3">RP1T</strain>
    </source>
</reference>
<feature type="transmembrane region" description="Helical" evidence="1">
    <location>
        <begin position="38"/>
        <end position="60"/>
    </location>
</feature>
<gene>
    <name evidence="2" type="ORF">C5L14_21520</name>
</gene>
<evidence type="ECO:0000256" key="1">
    <source>
        <dbReference type="SAM" id="Phobius"/>
    </source>
</evidence>
<organism evidence="2 3">
    <name type="scientific">Labrys okinawensis</name>
    <dbReference type="NCBI Taxonomy" id="346911"/>
    <lineage>
        <taxon>Bacteria</taxon>
        <taxon>Pseudomonadati</taxon>
        <taxon>Pseudomonadota</taxon>
        <taxon>Alphaproteobacteria</taxon>
        <taxon>Hyphomicrobiales</taxon>
        <taxon>Xanthobacteraceae</taxon>
        <taxon>Labrys</taxon>
    </lineage>
</organism>
<keyword evidence="1" id="KW-0472">Membrane</keyword>
<accession>A0A2S9Q8F1</accession>
<keyword evidence="1" id="KW-0812">Transmembrane</keyword>
<feature type="transmembrane region" description="Helical" evidence="1">
    <location>
        <begin position="12"/>
        <end position="32"/>
    </location>
</feature>
<keyword evidence="1" id="KW-1133">Transmembrane helix</keyword>
<protein>
    <submittedName>
        <fullName evidence="2">Uncharacterized protein</fullName>
    </submittedName>
</protein>
<dbReference type="EMBL" id="PUEJ01000008">
    <property type="protein sequence ID" value="PRH85564.1"/>
    <property type="molecule type" value="Genomic_DNA"/>
</dbReference>
<dbReference type="OrthoDB" id="10009765at2"/>
<evidence type="ECO:0000313" key="2">
    <source>
        <dbReference type="EMBL" id="PRH85564.1"/>
    </source>
</evidence>
<comment type="caution">
    <text evidence="2">The sequence shown here is derived from an EMBL/GenBank/DDBJ whole genome shotgun (WGS) entry which is preliminary data.</text>
</comment>
<dbReference type="RefSeq" id="WP_105864124.1">
    <property type="nucleotide sequence ID" value="NZ_PUEJ01000008.1"/>
</dbReference>
<proteinExistence type="predicted"/>
<evidence type="ECO:0000313" key="3">
    <source>
        <dbReference type="Proteomes" id="UP000237682"/>
    </source>
</evidence>
<dbReference type="Proteomes" id="UP000237682">
    <property type="component" value="Unassembled WGS sequence"/>
</dbReference>